<dbReference type="AlphaFoldDB" id="A0A4C1YLL0"/>
<dbReference type="EMBL" id="BGZK01001252">
    <property type="protein sequence ID" value="GBP75529.1"/>
    <property type="molecule type" value="Genomic_DNA"/>
</dbReference>
<reference evidence="2 3" key="1">
    <citation type="journal article" date="2019" name="Commun. Biol.">
        <title>The bagworm genome reveals a unique fibroin gene that provides high tensile strength.</title>
        <authorList>
            <person name="Kono N."/>
            <person name="Nakamura H."/>
            <person name="Ohtoshi R."/>
            <person name="Tomita M."/>
            <person name="Numata K."/>
            <person name="Arakawa K."/>
        </authorList>
    </citation>
    <scope>NUCLEOTIDE SEQUENCE [LARGE SCALE GENOMIC DNA]</scope>
</reference>
<evidence type="ECO:0000313" key="3">
    <source>
        <dbReference type="Proteomes" id="UP000299102"/>
    </source>
</evidence>
<organism evidence="2 3">
    <name type="scientific">Eumeta variegata</name>
    <name type="common">Bagworm moth</name>
    <name type="synonym">Eumeta japonica</name>
    <dbReference type="NCBI Taxonomy" id="151549"/>
    <lineage>
        <taxon>Eukaryota</taxon>
        <taxon>Metazoa</taxon>
        <taxon>Ecdysozoa</taxon>
        <taxon>Arthropoda</taxon>
        <taxon>Hexapoda</taxon>
        <taxon>Insecta</taxon>
        <taxon>Pterygota</taxon>
        <taxon>Neoptera</taxon>
        <taxon>Endopterygota</taxon>
        <taxon>Lepidoptera</taxon>
        <taxon>Glossata</taxon>
        <taxon>Ditrysia</taxon>
        <taxon>Tineoidea</taxon>
        <taxon>Psychidae</taxon>
        <taxon>Oiketicinae</taxon>
        <taxon>Eumeta</taxon>
    </lineage>
</organism>
<gene>
    <name evidence="2" type="ORF">EVAR_53570_1</name>
</gene>
<protein>
    <submittedName>
        <fullName evidence="2">Uncharacterized protein</fullName>
    </submittedName>
</protein>
<sequence>MEYRANRPSTECTTSTSRRPGDPQWYRRPVSRRLRPFYLHGDKKVPRRHDARASDMSQLEALEPLTNPLSWTEKHYKPFVVVRAFVGGSVRVGVEGIISPFTPTDKAVDHDSDVDLALNLNLGKTLDCDSSLGLSRDFARQILHAVPASVWGHCCNEPGDDDLVGFSKTRE</sequence>
<feature type="region of interest" description="Disordered" evidence="1">
    <location>
        <begin position="1"/>
        <end position="26"/>
    </location>
</feature>
<accession>A0A4C1YLL0</accession>
<feature type="compositionally biased region" description="Polar residues" evidence="1">
    <location>
        <begin position="7"/>
        <end position="18"/>
    </location>
</feature>
<keyword evidence="3" id="KW-1185">Reference proteome</keyword>
<name>A0A4C1YLL0_EUMVA</name>
<evidence type="ECO:0000313" key="2">
    <source>
        <dbReference type="EMBL" id="GBP75529.1"/>
    </source>
</evidence>
<proteinExistence type="predicted"/>
<dbReference type="Proteomes" id="UP000299102">
    <property type="component" value="Unassembled WGS sequence"/>
</dbReference>
<evidence type="ECO:0000256" key="1">
    <source>
        <dbReference type="SAM" id="MobiDB-lite"/>
    </source>
</evidence>
<comment type="caution">
    <text evidence="2">The sequence shown here is derived from an EMBL/GenBank/DDBJ whole genome shotgun (WGS) entry which is preliminary data.</text>
</comment>